<protein>
    <submittedName>
        <fullName evidence="2">Reverse transcriptase domain-containing protein</fullName>
    </submittedName>
</protein>
<keyword evidence="1" id="KW-1185">Reference proteome</keyword>
<dbReference type="Proteomes" id="UP000095285">
    <property type="component" value="Unassembled WGS sequence"/>
</dbReference>
<organism evidence="1 2">
    <name type="scientific">Loa loa</name>
    <name type="common">Eye worm</name>
    <name type="synonym">Filaria loa</name>
    <dbReference type="NCBI Taxonomy" id="7209"/>
    <lineage>
        <taxon>Eukaryota</taxon>
        <taxon>Metazoa</taxon>
        <taxon>Ecdysozoa</taxon>
        <taxon>Nematoda</taxon>
        <taxon>Chromadorea</taxon>
        <taxon>Rhabditida</taxon>
        <taxon>Spirurina</taxon>
        <taxon>Spiruromorpha</taxon>
        <taxon>Filarioidea</taxon>
        <taxon>Onchocercidae</taxon>
        <taxon>Loa</taxon>
    </lineage>
</organism>
<proteinExistence type="predicted"/>
<reference evidence="2" key="2">
    <citation type="submission" date="2016-11" db="UniProtKB">
        <authorList>
            <consortium name="WormBaseParasite"/>
        </authorList>
    </citation>
    <scope>IDENTIFICATION</scope>
</reference>
<reference evidence="1" key="1">
    <citation type="submission" date="2012-04" db="EMBL/GenBank/DDBJ databases">
        <title>The Genome Sequence of Loa loa.</title>
        <authorList>
            <consortium name="The Broad Institute Genome Sequencing Platform"/>
            <consortium name="Broad Institute Genome Sequencing Center for Infectious Disease"/>
            <person name="Nutman T.B."/>
            <person name="Fink D.L."/>
            <person name="Russ C."/>
            <person name="Young S."/>
            <person name="Zeng Q."/>
            <person name="Gargeya S."/>
            <person name="Alvarado L."/>
            <person name="Berlin A."/>
            <person name="Chapman S.B."/>
            <person name="Chen Z."/>
            <person name="Freedman E."/>
            <person name="Gellesch M."/>
            <person name="Goldberg J."/>
            <person name="Griggs A."/>
            <person name="Gujja S."/>
            <person name="Heilman E.R."/>
            <person name="Heiman D."/>
            <person name="Howarth C."/>
            <person name="Mehta T."/>
            <person name="Neiman D."/>
            <person name="Pearson M."/>
            <person name="Roberts A."/>
            <person name="Saif S."/>
            <person name="Shea T."/>
            <person name="Shenoy N."/>
            <person name="Sisk P."/>
            <person name="Stolte C."/>
            <person name="Sykes S."/>
            <person name="White J."/>
            <person name="Yandava C."/>
            <person name="Haas B."/>
            <person name="Henn M.R."/>
            <person name="Nusbaum C."/>
            <person name="Birren B."/>
        </authorList>
    </citation>
    <scope>NUCLEOTIDE SEQUENCE [LARGE SCALE GENOMIC DNA]</scope>
</reference>
<accession>A0A1I7V5G3</accession>
<evidence type="ECO:0000313" key="1">
    <source>
        <dbReference type="Proteomes" id="UP000095285"/>
    </source>
</evidence>
<dbReference type="WBParaSite" id="EN70_10084">
    <property type="protein sequence ID" value="EN70_10084"/>
    <property type="gene ID" value="EN70_10084"/>
</dbReference>
<sequence length="281" mass="32437">MGIITYEVNVMEYLTNKLEMVTVDDKNISSIMERKNLKGIDGYWKQPEIFIGVKDFFKFIKLDAAQELESGFLLLRAKLGPMLAGNGYINNIRKASATPITSAVSCMASVTSHDDIDQNNEEILRRYNETIKDQLQSGIIEEVHPDMDQKECNHSRRQKAFLQLELHQSDRSCTRFLWVNDIKCAVIEENLKCYRFRRLLGVISSPFLLAATLNHHLETIGNQTELEIRRNLYVDNVMLSANGTRETINKYHEVKDIFKKAAMNIREFLPNDQNFNKAMPK</sequence>
<dbReference type="SUPFAM" id="SSF56672">
    <property type="entry name" value="DNA/RNA polymerases"/>
    <property type="match status" value="1"/>
</dbReference>
<name>A0A1I7V5G3_LOALO</name>
<evidence type="ECO:0000313" key="2">
    <source>
        <dbReference type="WBParaSite" id="EN70_10084"/>
    </source>
</evidence>
<dbReference type="InterPro" id="IPR043502">
    <property type="entry name" value="DNA/RNA_pol_sf"/>
</dbReference>
<dbReference type="AlphaFoldDB" id="A0A1I7V5G3"/>